<keyword evidence="3" id="KW-0539">Nucleus</keyword>
<dbReference type="PANTHER" id="PTHR46754">
    <property type="entry name" value="MKI67 FHA DOMAIN-INTERACTING NUCLEOLAR PHOSPHOPROTEIN"/>
    <property type="match status" value="1"/>
</dbReference>
<dbReference type="InterPro" id="IPR000504">
    <property type="entry name" value="RRM_dom"/>
</dbReference>
<reference evidence="7" key="1">
    <citation type="journal article" date="2024" name="Gigascience">
        <title>Chromosome-level genome of the poultry shaft louse Menopon gallinae provides insight into the host-switching and adaptive evolution of parasitic lice.</title>
        <authorList>
            <person name="Xu Y."/>
            <person name="Ma L."/>
            <person name="Liu S."/>
            <person name="Liang Y."/>
            <person name="Liu Q."/>
            <person name="He Z."/>
            <person name="Tian L."/>
            <person name="Duan Y."/>
            <person name="Cai W."/>
            <person name="Li H."/>
            <person name="Song F."/>
        </authorList>
    </citation>
    <scope>NUCLEOTIDE SEQUENCE</scope>
    <source>
        <strain evidence="7">Cailab_2023a</strain>
    </source>
</reference>
<evidence type="ECO:0000256" key="3">
    <source>
        <dbReference type="ARBA" id="ARBA00023242"/>
    </source>
</evidence>
<protein>
    <recommendedName>
        <fullName evidence="6">RRM domain-containing protein</fullName>
    </recommendedName>
</protein>
<dbReference type="InterPro" id="IPR035979">
    <property type="entry name" value="RBD_domain_sf"/>
</dbReference>
<evidence type="ECO:0000256" key="2">
    <source>
        <dbReference type="ARBA" id="ARBA00022884"/>
    </source>
</evidence>
<feature type="domain" description="RRM" evidence="6">
    <location>
        <begin position="51"/>
        <end position="129"/>
    </location>
</feature>
<gene>
    <name evidence="7" type="ORF">PYX00_008485</name>
</gene>
<evidence type="ECO:0000259" key="6">
    <source>
        <dbReference type="PROSITE" id="PS50102"/>
    </source>
</evidence>
<proteinExistence type="predicted"/>
<comment type="subcellular location">
    <subcellularLocation>
        <location evidence="1">Nucleus</location>
        <location evidence="1">Nucleolus</location>
    </subcellularLocation>
</comment>
<dbReference type="SMART" id="SM00360">
    <property type="entry name" value="RRM"/>
    <property type="match status" value="1"/>
</dbReference>
<dbReference type="EMBL" id="JARGDH010000004">
    <property type="protein sequence ID" value="KAL0271381.1"/>
    <property type="molecule type" value="Genomic_DNA"/>
</dbReference>
<comment type="caution">
    <text evidence="7">The sequence shown here is derived from an EMBL/GenBank/DDBJ whole genome shotgun (WGS) entry which is preliminary data.</text>
</comment>
<feature type="compositionally biased region" description="Basic and acidic residues" evidence="5">
    <location>
        <begin position="25"/>
        <end position="36"/>
    </location>
</feature>
<evidence type="ECO:0000256" key="5">
    <source>
        <dbReference type="SAM" id="MobiDB-lite"/>
    </source>
</evidence>
<feature type="compositionally biased region" description="Basic residues" evidence="5">
    <location>
        <begin position="11"/>
        <end position="24"/>
    </location>
</feature>
<dbReference type="InterPro" id="IPR012677">
    <property type="entry name" value="Nucleotide-bd_a/b_plait_sf"/>
</dbReference>
<dbReference type="Gene3D" id="3.30.70.330">
    <property type="match status" value="1"/>
</dbReference>
<name>A0AAW2HNK6_9NEOP</name>
<evidence type="ECO:0000313" key="7">
    <source>
        <dbReference type="EMBL" id="KAL0271381.1"/>
    </source>
</evidence>
<dbReference type="AlphaFoldDB" id="A0AAW2HNK6"/>
<dbReference type="Pfam" id="PF00076">
    <property type="entry name" value="RRM_1"/>
    <property type="match status" value="1"/>
</dbReference>
<feature type="region of interest" description="Disordered" evidence="5">
    <location>
        <begin position="1"/>
        <end position="47"/>
    </location>
</feature>
<feature type="region of interest" description="Disordered" evidence="5">
    <location>
        <begin position="211"/>
        <end position="254"/>
    </location>
</feature>
<feature type="compositionally biased region" description="Basic and acidic residues" evidence="5">
    <location>
        <begin position="1"/>
        <end position="10"/>
    </location>
</feature>
<evidence type="ECO:0000256" key="1">
    <source>
        <dbReference type="ARBA" id="ARBA00004604"/>
    </source>
</evidence>
<sequence>MMEHISLERSKQKKLRKKTEKIKKKIESGKIKISEKRKQKKKVPKNTSQRGAIYIGRIPHGFYEDELRSYFDQFGTVTRVKLARSKRTGRSKGYGFVEFFNSEVAKVAAEAMNNYLMFNCILKCRYIPPEEYSDKMFVRTVDEINFPRSKNRSINIRNKNKLRTMDEECFRRAKTEKKIEDFKKFFQDRGIEFNFKINDPAMSEEQIGSKTNGELHEGSESDVSNNSDSEDLTDDQFGVLEIDESDNEIQFKTPPQVKKVIKRYSAQKRITNRRA</sequence>
<dbReference type="SUPFAM" id="SSF54928">
    <property type="entry name" value="RNA-binding domain, RBD"/>
    <property type="match status" value="1"/>
</dbReference>
<keyword evidence="2 4" id="KW-0694">RNA-binding</keyword>
<dbReference type="CDD" id="cd12307">
    <property type="entry name" value="RRM_NIFK_like"/>
    <property type="match status" value="1"/>
</dbReference>
<dbReference type="GO" id="GO:0003723">
    <property type="term" value="F:RNA binding"/>
    <property type="evidence" value="ECO:0007669"/>
    <property type="project" value="UniProtKB-UniRule"/>
</dbReference>
<dbReference type="PROSITE" id="PS50102">
    <property type="entry name" value="RRM"/>
    <property type="match status" value="1"/>
</dbReference>
<dbReference type="GO" id="GO:0005730">
    <property type="term" value="C:nucleolus"/>
    <property type="evidence" value="ECO:0007669"/>
    <property type="project" value="UniProtKB-SubCell"/>
</dbReference>
<organism evidence="7">
    <name type="scientific">Menopon gallinae</name>
    <name type="common">poultry shaft louse</name>
    <dbReference type="NCBI Taxonomy" id="328185"/>
    <lineage>
        <taxon>Eukaryota</taxon>
        <taxon>Metazoa</taxon>
        <taxon>Ecdysozoa</taxon>
        <taxon>Arthropoda</taxon>
        <taxon>Hexapoda</taxon>
        <taxon>Insecta</taxon>
        <taxon>Pterygota</taxon>
        <taxon>Neoptera</taxon>
        <taxon>Paraneoptera</taxon>
        <taxon>Psocodea</taxon>
        <taxon>Troctomorpha</taxon>
        <taxon>Phthiraptera</taxon>
        <taxon>Amblycera</taxon>
        <taxon>Menoponidae</taxon>
        <taxon>Menopon</taxon>
    </lineage>
</organism>
<evidence type="ECO:0000256" key="4">
    <source>
        <dbReference type="PROSITE-ProRule" id="PRU00176"/>
    </source>
</evidence>
<accession>A0AAW2HNK6</accession>